<dbReference type="Gene3D" id="2.60.40.10">
    <property type="entry name" value="Immunoglobulins"/>
    <property type="match status" value="1"/>
</dbReference>
<dbReference type="Gene3D" id="2.60.40.1930">
    <property type="match status" value="1"/>
</dbReference>
<name>F3KMM5_9ARCH</name>
<dbReference type="AlphaFoldDB" id="F3KMM5"/>
<comment type="caution">
    <text evidence="1">The sequence shown here is derived from an EMBL/GenBank/DDBJ whole genome shotgun (WGS) entry which is preliminary data.</text>
</comment>
<dbReference type="Proteomes" id="UP000004348">
    <property type="component" value="Chromosome"/>
</dbReference>
<gene>
    <name evidence="1" type="ORF">Nlim_1776</name>
</gene>
<proteinExistence type="predicted"/>
<accession>F3KMM5</accession>
<sequence length="721" mass="78449">MKQHEFMTKSSMRGVFLSLMLLCLTMVLIIPINAYAAEVGVKSFSFEETTIVEFTNTGSKDVNSFRIWLGSDFNFKSFKTESGWTGDKTPQGVIIFTSSESVKPGESIKIGIKTDKEKPGVNWKALDKTEKQIEIGKTIPDELPPVKKVESTEQVIKVTNLDDAVFRLIPEKPSAGSTVRVTGDNFEASTQYNIFIDRDQVGTFQTDGGGHFITTVTIPKTQSTDRVDFSIRDNDGNEKKISLRFGEVENRIPDTEIVKLSVNGVPSIMHRGELIKVSGTAQPSSGVTITVQNAAGTTINTRTANADAKGNWSIEPITVPGDAEFGDYTATITDGKEQKTISWKLETSKTIILTASAVQFTPGEVIKFNGTALPNKELELILLNPLGEEKHSETILVDGSGIVEFQYPTKANVDMEGTWTLEATQAGDTEFSYAGLGQLPSIPINAKFDKLNYKTTESAKISLSGKPGDRISMIIVDPSDKQKIFSDGTNEIFITLEEDGRKDYNLDLTGYASGVYTAIIKKANAKTTEIFTVGLQAGSGEIKISPTKLEYRPNDTILILGNTNPNSFLTIELFDPNGKIVKTKETFSDKNGKISNNELRLPSDAKVGTWAINVKSGPNFDNVKISVIASKEEGLIVNVSKGIEIAGYGKSIDITVSNAAQKVDMIITTSEGIVIQKLSFPATGKGEIKQPWFIPSNVVPGTYILKVTDAKGSAETTFTIN</sequence>
<reference evidence="1" key="1">
    <citation type="journal article" date="2011" name="PLoS ONE">
        <title>Genome of a low-salinity ammonia-oxidizing archaeon determined by single-cell and metagenomic analysis.</title>
        <authorList>
            <person name="Blainey P.C."/>
            <person name="Mosier A.C."/>
            <person name="Potanina A."/>
            <person name="Francis C.A."/>
            <person name="Quake S.R."/>
        </authorList>
    </citation>
    <scope>NUCLEOTIDE SEQUENCE [LARGE SCALE GENOMIC DNA]</scope>
    <source>
        <strain evidence="1">SFB1</strain>
    </source>
</reference>
<protein>
    <recommendedName>
        <fullName evidence="2">Biofilm-associated protein</fullName>
    </recommendedName>
</protein>
<evidence type="ECO:0008006" key="2">
    <source>
        <dbReference type="Google" id="ProtNLM"/>
    </source>
</evidence>
<evidence type="ECO:0000313" key="1">
    <source>
        <dbReference type="EMBL" id="EGG41317.1"/>
    </source>
</evidence>
<dbReference type="STRING" id="886738.Nlim_1776"/>
<dbReference type="InterPro" id="IPR013783">
    <property type="entry name" value="Ig-like_fold"/>
</dbReference>
<dbReference type="PATRIC" id="fig|886738.10.peg.1910"/>
<dbReference type="EMBL" id="AEGP01000065">
    <property type="protein sequence ID" value="EGG41317.1"/>
    <property type="molecule type" value="Genomic_DNA"/>
</dbReference>
<organism evidence="1">
    <name type="scientific">Candidatus Nitrosarchaeum limnium SFB1</name>
    <dbReference type="NCBI Taxonomy" id="886738"/>
    <lineage>
        <taxon>Archaea</taxon>
        <taxon>Nitrososphaerota</taxon>
        <taxon>Nitrososphaeria</taxon>
        <taxon>Nitrosopumilales</taxon>
        <taxon>Nitrosopumilaceae</taxon>
        <taxon>Nitrosarchaeum</taxon>
    </lineage>
</organism>
<dbReference type="HOGENOM" id="CLU_390105_0_0_2"/>